<dbReference type="Proteomes" id="UP000247811">
    <property type="component" value="Unassembled WGS sequence"/>
</dbReference>
<dbReference type="InterPro" id="IPR004358">
    <property type="entry name" value="Sig_transdc_His_kin-like_C"/>
</dbReference>
<evidence type="ECO:0000256" key="2">
    <source>
        <dbReference type="ARBA" id="ARBA00012438"/>
    </source>
</evidence>
<dbReference type="InterPro" id="IPR005467">
    <property type="entry name" value="His_kinase_dom"/>
</dbReference>
<evidence type="ECO:0000259" key="8">
    <source>
        <dbReference type="PROSITE" id="PS50109"/>
    </source>
</evidence>
<dbReference type="SUPFAM" id="SSF55874">
    <property type="entry name" value="ATPase domain of HSP90 chaperone/DNA topoisomerase II/histidine kinase"/>
    <property type="match status" value="1"/>
</dbReference>
<dbReference type="Gene3D" id="1.10.287.130">
    <property type="match status" value="1"/>
</dbReference>
<keyword evidence="6" id="KW-0902">Two-component regulatory system</keyword>
<dbReference type="CDD" id="cd12915">
    <property type="entry name" value="PDC2_DGC_like"/>
    <property type="match status" value="1"/>
</dbReference>
<evidence type="ECO:0000256" key="4">
    <source>
        <dbReference type="ARBA" id="ARBA00022679"/>
    </source>
</evidence>
<keyword evidence="4" id="KW-0808">Transferase</keyword>
<dbReference type="InterPro" id="IPR036890">
    <property type="entry name" value="HATPase_C_sf"/>
</dbReference>
<evidence type="ECO:0000256" key="1">
    <source>
        <dbReference type="ARBA" id="ARBA00000085"/>
    </source>
</evidence>
<dbReference type="Gene3D" id="3.30.565.10">
    <property type="entry name" value="Histidine kinase-like ATPase, C-terminal domain"/>
    <property type="match status" value="1"/>
</dbReference>
<evidence type="ECO:0000256" key="6">
    <source>
        <dbReference type="ARBA" id="ARBA00023012"/>
    </source>
</evidence>
<dbReference type="SMART" id="SM00387">
    <property type="entry name" value="HATPase_c"/>
    <property type="match status" value="1"/>
</dbReference>
<reference evidence="9 10" key="1">
    <citation type="submission" date="2018-05" db="EMBL/GenBank/DDBJ databases">
        <title>Genomic Encyclopedia of Type Strains, Phase IV (KMG-IV): sequencing the most valuable type-strain genomes for metagenomic binning, comparative biology and taxonomic classification.</title>
        <authorList>
            <person name="Goeker M."/>
        </authorList>
    </citation>
    <scope>NUCLEOTIDE SEQUENCE [LARGE SCALE GENOMIC DNA]</scope>
    <source>
        <strain evidence="9 10">DSM 566</strain>
    </source>
</reference>
<dbReference type="CDD" id="cd00082">
    <property type="entry name" value="HisKA"/>
    <property type="match status" value="1"/>
</dbReference>
<dbReference type="CDD" id="cd12914">
    <property type="entry name" value="PDC1_DGC_like"/>
    <property type="match status" value="1"/>
</dbReference>
<comment type="caution">
    <text evidence="9">The sequence shown here is derived from an EMBL/GenBank/DDBJ whole genome shotgun (WGS) entry which is preliminary data.</text>
</comment>
<keyword evidence="3" id="KW-0597">Phosphoprotein</keyword>
<comment type="catalytic activity">
    <reaction evidence="1">
        <text>ATP + protein L-histidine = ADP + protein N-phospho-L-histidine.</text>
        <dbReference type="EC" id="2.7.13.3"/>
    </reaction>
</comment>
<evidence type="ECO:0000256" key="7">
    <source>
        <dbReference type="SAM" id="Phobius"/>
    </source>
</evidence>
<dbReference type="InterPro" id="IPR003661">
    <property type="entry name" value="HisK_dim/P_dom"/>
</dbReference>
<dbReference type="SUPFAM" id="SSF47384">
    <property type="entry name" value="Homodimeric domain of signal transducing histidine kinase"/>
    <property type="match status" value="1"/>
</dbReference>
<keyword evidence="10" id="KW-1185">Reference proteome</keyword>
<gene>
    <name evidence="9" type="ORF">C7444_11642</name>
</gene>
<accession>A0A318GWP1</accession>
<dbReference type="Pfam" id="PF02518">
    <property type="entry name" value="HATPase_c"/>
    <property type="match status" value="1"/>
</dbReference>
<dbReference type="InterPro" id="IPR050736">
    <property type="entry name" value="Sensor_HK_Regulatory"/>
</dbReference>
<dbReference type="InterPro" id="IPR036097">
    <property type="entry name" value="HisK_dim/P_sf"/>
</dbReference>
<dbReference type="PRINTS" id="PR00344">
    <property type="entry name" value="BCTRLSENSOR"/>
</dbReference>
<dbReference type="InterPro" id="IPR054327">
    <property type="entry name" value="His-kinase-like_sensor"/>
</dbReference>
<dbReference type="PANTHER" id="PTHR43711:SF29">
    <property type="entry name" value="HISTIDINE KINASE"/>
    <property type="match status" value="1"/>
</dbReference>
<dbReference type="Gene3D" id="3.30.450.20">
    <property type="entry name" value="PAS domain"/>
    <property type="match status" value="2"/>
</dbReference>
<dbReference type="PROSITE" id="PS50109">
    <property type="entry name" value="HIS_KIN"/>
    <property type="match status" value="1"/>
</dbReference>
<feature type="domain" description="Histidine kinase" evidence="8">
    <location>
        <begin position="329"/>
        <end position="545"/>
    </location>
</feature>
<dbReference type="SMART" id="SM00388">
    <property type="entry name" value="HisKA"/>
    <property type="match status" value="1"/>
</dbReference>
<dbReference type="PANTHER" id="PTHR43711">
    <property type="entry name" value="TWO-COMPONENT HISTIDINE KINASE"/>
    <property type="match status" value="1"/>
</dbReference>
<name>A0A318GWP1_9BURK</name>
<dbReference type="EMBL" id="QJJS01000016">
    <property type="protein sequence ID" value="PXW94009.1"/>
    <property type="molecule type" value="Genomic_DNA"/>
</dbReference>
<dbReference type="GO" id="GO:0000155">
    <property type="term" value="F:phosphorelay sensor kinase activity"/>
    <property type="evidence" value="ECO:0007669"/>
    <property type="project" value="InterPro"/>
</dbReference>
<dbReference type="RefSeq" id="WP_110401769.1">
    <property type="nucleotide sequence ID" value="NZ_QJJS01000016.1"/>
</dbReference>
<keyword evidence="7" id="KW-0812">Transmembrane</keyword>
<dbReference type="OrthoDB" id="567977at2"/>
<evidence type="ECO:0000313" key="9">
    <source>
        <dbReference type="EMBL" id="PXW94009.1"/>
    </source>
</evidence>
<dbReference type="Pfam" id="PF22588">
    <property type="entry name" value="dCache_1_like"/>
    <property type="match status" value="1"/>
</dbReference>
<evidence type="ECO:0000256" key="3">
    <source>
        <dbReference type="ARBA" id="ARBA00022553"/>
    </source>
</evidence>
<dbReference type="InterPro" id="IPR003594">
    <property type="entry name" value="HATPase_dom"/>
</dbReference>
<protein>
    <recommendedName>
        <fullName evidence="2">histidine kinase</fullName>
        <ecNumber evidence="2">2.7.13.3</ecNumber>
    </recommendedName>
</protein>
<dbReference type="AlphaFoldDB" id="A0A318GWP1"/>
<evidence type="ECO:0000256" key="5">
    <source>
        <dbReference type="ARBA" id="ARBA00022777"/>
    </source>
</evidence>
<keyword evidence="5 9" id="KW-0418">Kinase</keyword>
<proteinExistence type="predicted"/>
<dbReference type="FunFam" id="1.10.287.130:FF:000001">
    <property type="entry name" value="Two-component sensor histidine kinase"/>
    <property type="match status" value="1"/>
</dbReference>
<keyword evidence="7" id="KW-1133">Transmembrane helix</keyword>
<dbReference type="EC" id="2.7.13.3" evidence="2"/>
<evidence type="ECO:0000313" key="10">
    <source>
        <dbReference type="Proteomes" id="UP000247811"/>
    </source>
</evidence>
<keyword evidence="7" id="KW-0472">Membrane</keyword>
<feature type="transmembrane region" description="Helical" evidence="7">
    <location>
        <begin position="277"/>
        <end position="296"/>
    </location>
</feature>
<dbReference type="Pfam" id="PF00512">
    <property type="entry name" value="HisKA"/>
    <property type="match status" value="1"/>
</dbReference>
<organism evidence="9 10">
    <name type="scientific">Sphaerotilus hippei</name>
    <dbReference type="NCBI Taxonomy" id="744406"/>
    <lineage>
        <taxon>Bacteria</taxon>
        <taxon>Pseudomonadati</taxon>
        <taxon>Pseudomonadota</taxon>
        <taxon>Betaproteobacteria</taxon>
        <taxon>Burkholderiales</taxon>
        <taxon>Sphaerotilaceae</taxon>
        <taxon>Sphaerotilus</taxon>
    </lineage>
</organism>
<sequence>MRHSWPLICFSGFLIVALWAVLLYQVRREADEAIRNAEVNLGNLTRAFSEHTARTLEGADQAIRFVRSEYADQGQSLDIGGYLKQKAIIDSTFHLISIIGPDGFVTKSSQPFQRVDLRDREHFRIHAERAQDRLFVSKPVLGRVSGKWSIQLTRRISPPDGGFGGVVVLSLSPGYLTRFYRDVNLGPHGTITLVGYDGIVRARATGQSDQAAQDVSAGRLFQEAMRHKSGTVRVASHIDQIDRVWAYRALDDYGLLVFTGMGSEDVLAESRQRRMSYLGGAALVTLVIIGFVAGLVRRTRLQDALMRQLQHSKRQAQAANQMKTRFLASVSHELRTPLNGILGYAELLHETSEDAQSRQFGGIIYQSAQHLHHLVNTILDLAKIESGRMTVHPVPVDVPALLRQVHALHAVNAQARGLQLRLDQRPDCPASIRTDGTRLTQVLGNLLGNAIKFTESGSITVSARTDRQDLVIEVRDTGCGIPESVMASVFTRFHATTTAFVHPAQGAGLGLPLAHELTALLGGTLVIEATSAAGTTVVLRLPLSGSPARLEEETA</sequence>